<accession>A0ABX3HB02</accession>
<dbReference type="EMBL" id="MPTB01000015">
    <property type="protein sequence ID" value="OMD47548.1"/>
    <property type="molecule type" value="Genomic_DNA"/>
</dbReference>
<organism evidence="1 2">
    <name type="scientific">Paenibacillus borealis</name>
    <dbReference type="NCBI Taxonomy" id="160799"/>
    <lineage>
        <taxon>Bacteria</taxon>
        <taxon>Bacillati</taxon>
        <taxon>Bacillota</taxon>
        <taxon>Bacilli</taxon>
        <taxon>Bacillales</taxon>
        <taxon>Paenibacillaceae</taxon>
        <taxon>Paenibacillus</taxon>
    </lineage>
</organism>
<name>A0ABX3HB02_PAEBO</name>
<evidence type="ECO:0000313" key="1">
    <source>
        <dbReference type="EMBL" id="OMD47548.1"/>
    </source>
</evidence>
<dbReference type="Proteomes" id="UP000187412">
    <property type="component" value="Unassembled WGS sequence"/>
</dbReference>
<evidence type="ECO:0000313" key="2">
    <source>
        <dbReference type="Proteomes" id="UP000187412"/>
    </source>
</evidence>
<sequence>MLGESIRRQPDSNQYRTRIFWKSFLHCQNRPRARNGPSSSYFQLEDHSGKLSDPNALMHENWPEIWLPKR</sequence>
<comment type="caution">
    <text evidence="1">The sequence shown here is derived from an EMBL/GenBank/DDBJ whole genome shotgun (WGS) entry which is preliminary data.</text>
</comment>
<proteinExistence type="predicted"/>
<gene>
    <name evidence="1" type="ORF">BSK56_13455</name>
</gene>
<protein>
    <submittedName>
        <fullName evidence="1">Uncharacterized protein</fullName>
    </submittedName>
</protein>
<reference evidence="1 2" key="1">
    <citation type="submission" date="2016-10" db="EMBL/GenBank/DDBJ databases">
        <title>Paenibacillus species isolates.</title>
        <authorList>
            <person name="Beno S.M."/>
        </authorList>
    </citation>
    <scope>NUCLEOTIDE SEQUENCE [LARGE SCALE GENOMIC DNA]</scope>
    <source>
        <strain evidence="1 2">FSL H7-0744</strain>
    </source>
</reference>
<keyword evidence="2" id="KW-1185">Reference proteome</keyword>